<feature type="repeat" description="RCC1" evidence="2">
    <location>
        <begin position="230"/>
        <end position="281"/>
    </location>
</feature>
<dbReference type="InterPro" id="IPR000408">
    <property type="entry name" value="Reg_chr_condens"/>
</dbReference>
<dbReference type="PANTHER" id="PTHR22872">
    <property type="entry name" value="BTK-BINDING PROTEIN-RELATED"/>
    <property type="match status" value="1"/>
</dbReference>
<feature type="domain" description="BTB" evidence="4">
    <location>
        <begin position="655"/>
        <end position="726"/>
    </location>
</feature>
<dbReference type="PROSITE" id="PS50012">
    <property type="entry name" value="RCC1_3"/>
    <property type="match status" value="3"/>
</dbReference>
<dbReference type="EMBL" id="SGPK01000124">
    <property type="protein sequence ID" value="THH07852.1"/>
    <property type="molecule type" value="Genomic_DNA"/>
</dbReference>
<feature type="region of interest" description="Disordered" evidence="3">
    <location>
        <begin position="1406"/>
        <end position="1494"/>
    </location>
</feature>
<accession>A0A4S4L8B2</accession>
<organism evidence="5 6">
    <name type="scientific">Phellinidium pouzarii</name>
    <dbReference type="NCBI Taxonomy" id="167371"/>
    <lineage>
        <taxon>Eukaryota</taxon>
        <taxon>Fungi</taxon>
        <taxon>Dikarya</taxon>
        <taxon>Basidiomycota</taxon>
        <taxon>Agaricomycotina</taxon>
        <taxon>Agaricomycetes</taxon>
        <taxon>Hymenochaetales</taxon>
        <taxon>Hymenochaetaceae</taxon>
        <taxon>Phellinidium</taxon>
    </lineage>
</organism>
<feature type="region of interest" description="Disordered" evidence="3">
    <location>
        <begin position="1049"/>
        <end position="1073"/>
    </location>
</feature>
<reference evidence="5 6" key="1">
    <citation type="submission" date="2019-02" db="EMBL/GenBank/DDBJ databases">
        <title>Genome sequencing of the rare red list fungi Phellinidium pouzarii.</title>
        <authorList>
            <person name="Buettner E."/>
            <person name="Kellner H."/>
        </authorList>
    </citation>
    <scope>NUCLEOTIDE SEQUENCE [LARGE SCALE GENOMIC DNA]</scope>
    <source>
        <strain evidence="5 6">DSM 108285</strain>
    </source>
</reference>
<feature type="repeat" description="RCC1" evidence="2">
    <location>
        <begin position="159"/>
        <end position="227"/>
    </location>
</feature>
<evidence type="ECO:0000256" key="2">
    <source>
        <dbReference type="PROSITE-ProRule" id="PRU00235"/>
    </source>
</evidence>
<feature type="region of interest" description="Disordered" evidence="3">
    <location>
        <begin position="1340"/>
        <end position="1391"/>
    </location>
</feature>
<evidence type="ECO:0000313" key="6">
    <source>
        <dbReference type="Proteomes" id="UP000308199"/>
    </source>
</evidence>
<dbReference type="CDD" id="cd18186">
    <property type="entry name" value="BTB_POZ_ZBTB_KLHL-like"/>
    <property type="match status" value="2"/>
</dbReference>
<dbReference type="SUPFAM" id="SSF50985">
    <property type="entry name" value="RCC1/BLIP-II"/>
    <property type="match status" value="1"/>
</dbReference>
<feature type="compositionally biased region" description="Basic and acidic residues" evidence="3">
    <location>
        <begin position="1460"/>
        <end position="1472"/>
    </location>
</feature>
<proteinExistence type="predicted"/>
<gene>
    <name evidence="5" type="ORF">EW145_g3098</name>
</gene>
<protein>
    <recommendedName>
        <fullName evidence="4">BTB domain-containing protein</fullName>
    </recommendedName>
</protein>
<evidence type="ECO:0000256" key="1">
    <source>
        <dbReference type="ARBA" id="ARBA00022737"/>
    </source>
</evidence>
<dbReference type="PANTHER" id="PTHR22872:SF2">
    <property type="entry name" value="INHIBITOR OF BRUTON TYROSINE KINASE"/>
    <property type="match status" value="1"/>
</dbReference>
<dbReference type="PROSITE" id="PS50097">
    <property type="entry name" value="BTB"/>
    <property type="match status" value="2"/>
</dbReference>
<dbReference type="Gene3D" id="1.25.40.20">
    <property type="entry name" value="Ankyrin repeat-containing domain"/>
    <property type="match status" value="1"/>
</dbReference>
<dbReference type="Pfam" id="PF13540">
    <property type="entry name" value="RCC1_2"/>
    <property type="match status" value="1"/>
</dbReference>
<feature type="region of interest" description="Disordered" evidence="3">
    <location>
        <begin position="1091"/>
        <end position="1112"/>
    </location>
</feature>
<dbReference type="SMART" id="SM00248">
    <property type="entry name" value="ANK"/>
    <property type="match status" value="2"/>
</dbReference>
<dbReference type="CDD" id="cd18500">
    <property type="entry name" value="BACK_IBtk"/>
    <property type="match status" value="1"/>
</dbReference>
<feature type="region of interest" description="Disordered" evidence="3">
    <location>
        <begin position="575"/>
        <end position="605"/>
    </location>
</feature>
<dbReference type="SMART" id="SM00225">
    <property type="entry name" value="BTB"/>
    <property type="match status" value="2"/>
</dbReference>
<evidence type="ECO:0000256" key="3">
    <source>
        <dbReference type="SAM" id="MobiDB-lite"/>
    </source>
</evidence>
<feature type="compositionally biased region" description="Basic residues" evidence="3">
    <location>
        <begin position="1429"/>
        <end position="1442"/>
    </location>
</feature>
<feature type="compositionally biased region" description="Polar residues" evidence="3">
    <location>
        <begin position="580"/>
        <end position="589"/>
    </location>
</feature>
<feature type="compositionally biased region" description="Basic and acidic residues" evidence="3">
    <location>
        <begin position="1372"/>
        <end position="1391"/>
    </location>
</feature>
<dbReference type="InterPro" id="IPR011333">
    <property type="entry name" value="SKP1/BTB/POZ_sf"/>
</dbReference>
<dbReference type="Gene3D" id="3.30.710.10">
    <property type="entry name" value="Potassium Channel Kv1.1, Chain A"/>
    <property type="match status" value="2"/>
</dbReference>
<evidence type="ECO:0000313" key="5">
    <source>
        <dbReference type="EMBL" id="THH07852.1"/>
    </source>
</evidence>
<dbReference type="InterPro" id="IPR000210">
    <property type="entry name" value="BTB/POZ_dom"/>
</dbReference>
<dbReference type="InterPro" id="IPR051625">
    <property type="entry name" value="Signaling_Regulatory_Domain"/>
</dbReference>
<evidence type="ECO:0000259" key="4">
    <source>
        <dbReference type="PROSITE" id="PS50097"/>
    </source>
</evidence>
<dbReference type="InterPro" id="IPR002110">
    <property type="entry name" value="Ankyrin_rpt"/>
</dbReference>
<dbReference type="Proteomes" id="UP000308199">
    <property type="component" value="Unassembled WGS sequence"/>
</dbReference>
<dbReference type="Pfam" id="PF00651">
    <property type="entry name" value="BTB"/>
    <property type="match status" value="1"/>
</dbReference>
<dbReference type="Pfam" id="PF12796">
    <property type="entry name" value="Ank_2"/>
    <property type="match status" value="1"/>
</dbReference>
<comment type="caution">
    <text evidence="5">The sequence shown here is derived from an EMBL/GenBank/DDBJ whole genome shotgun (WGS) entry which is preliminary data.</text>
</comment>
<sequence>MTALHAYFTLRNQQAFQRLVDASRTANASNAPVLSSSGGRSWNRPSSLPGRAEPSCDVNARDWLGRTVLHLAVSSLDPAALEYVKLLLTHPRIDVNISDKESHWSPLHRALYEGNLAAGVLLLQRADIDTTLKDFEGCTAFDLYNSTVEDTKPNQLEATDLFTWGTNRNAALGLGDGDDRTYPEQVFIPHQDEHPSPHAQSLSIRFQPIRVRQIAMAKLHTATVTAEPRANLRLCGFGSGGRLGPAQHTQYSLTQLNDLTGEAQIVAVALGQDHTLVLTRAGDVLSWGLARFSQLGYVVEGTTLQTVPRRIVGPLKKEFVKGIAACRTASVCWTNTELFTWGTNGGQLGFDRAAQPVQVLPRRVTQITQPVIDVAISEAAMACLLKSKDIMCFWNGRSFKINFPTHSFPSEIQAYRPPMAQNNAAISKVVCCDFTFAALSSNGELFTFTLNPQPPTPDASAAHSKSAATVVKPQRVWALRKQFSAVKDVALGAEGTIVLCTESGHVFIRNRTAKTFKFQRVPFIQRVVSVAANSAGSFAALRADSAPAPIDIVGNTVAYDLEAVQPYLGLTDSKEWEVENGSSNPSTWMPSEGLMDSAQSPSDDADADVEEFEGVSVRQDVKTVRQLLDLLARDRKHRNIEQRGIFEGADFQHGADLLVQVNSAFEFPAHKVIFASRSSVLKDVLLAQGTKSTSSACKISVSSKVNTVIPASKEVYKSLPKLVFSGVHPFSVLLLSVYLYTDVIPAFWDRRIAVLVTEKLAELAPKVTIIELRKELQSLASLLQLPALDTMLAGPGRQMIITPSISRDMQTLFDGAQPSERNDVRRTIDTEVPVQDPLAPDTVLELADTCVYCHSIILRARSPFFAGFFDDTDWTAKRWERNNTLTVNMRHTRWRVMKFVIQYVYCGCEELFEVLDFAQTIDDVIDFMFEVIDVASELLLDRLLLVCSSIILKHININNVCSILSDATHFHANQLIASLQGYMARNMETLLESRMLDDFPSQLIKQLISFVRARQAEKHPLTRSGVLITKALDSCKDWLELQDIPQPIAPARRRGSSSWQNLQSPRMSPVAGRNLTSKWSRRPSLGQITPMLASPAELPPSTPPSTAARQDVPTGEDIFDMDDDVREDIPPLNLPAGRLHPPMPTVAGEVATPGIYSPWKTRVAKLSPKADLRTIMAEAEGQRPIPVPTKTPLGRSRIVGFDMDSTTSTSVLQILPKTSSDALRSKTSSPWRLSATGMTPSSSSALLSSASIVSRPSDVPRNRPLSGISSILQNQSSIVPALTVPISAQAGPSVVGRGKPPLGPIISPGRLITPVAASMSRRVSEGSGNAWVAAPVSVVPEPNASSSTSPPSFLAIQQQQRDQGTVPTKAKSLREIQDEEQARQEAEKARLEEAEFMKWWAAEEDRIRRETQAQPGPPVSVAGSSSGKGGRKAKNAKKKALRKGVLLDSVPSHSQTHVEGQTKGESRIHDTNVQRPPRPRQGKAKTAILQHPSS</sequence>
<dbReference type="InterPro" id="IPR009091">
    <property type="entry name" value="RCC1/BLIP-II"/>
</dbReference>
<feature type="region of interest" description="Disordered" evidence="3">
    <location>
        <begin position="29"/>
        <end position="53"/>
    </location>
</feature>
<feature type="compositionally biased region" description="Polar residues" evidence="3">
    <location>
        <begin position="1343"/>
        <end position="1366"/>
    </location>
</feature>
<dbReference type="SUPFAM" id="SSF48403">
    <property type="entry name" value="Ankyrin repeat"/>
    <property type="match status" value="1"/>
</dbReference>
<feature type="compositionally biased region" description="Polar residues" evidence="3">
    <location>
        <begin position="1056"/>
        <end position="1066"/>
    </location>
</feature>
<dbReference type="InterPro" id="IPR036770">
    <property type="entry name" value="Ankyrin_rpt-contain_sf"/>
</dbReference>
<dbReference type="OrthoDB" id="1893551at2759"/>
<name>A0A4S4L8B2_9AGAM</name>
<dbReference type="Gene3D" id="2.130.10.30">
    <property type="entry name" value="Regulator of chromosome condensation 1/beta-lactamase-inhibitor protein II"/>
    <property type="match status" value="1"/>
</dbReference>
<feature type="repeat" description="RCC1" evidence="2">
    <location>
        <begin position="336"/>
        <end position="387"/>
    </location>
</feature>
<keyword evidence="6" id="KW-1185">Reference proteome</keyword>
<dbReference type="SUPFAM" id="SSF54695">
    <property type="entry name" value="POZ domain"/>
    <property type="match status" value="1"/>
</dbReference>
<feature type="domain" description="BTB" evidence="4">
    <location>
        <begin position="840"/>
        <end position="913"/>
    </location>
</feature>
<keyword evidence="1" id="KW-0677">Repeat</keyword>
<feature type="compositionally biased region" description="Polar residues" evidence="3">
    <location>
        <begin position="29"/>
        <end position="46"/>
    </location>
</feature>